<keyword evidence="6 9" id="KW-0482">Metalloprotease</keyword>
<dbReference type="InterPro" id="IPR024077">
    <property type="entry name" value="Neurolysin/TOP_dom2"/>
</dbReference>
<evidence type="ECO:0000256" key="6">
    <source>
        <dbReference type="ARBA" id="ARBA00023049"/>
    </source>
</evidence>
<keyword evidence="5 9" id="KW-0862">Zinc</keyword>
<feature type="region of interest" description="Disordered" evidence="10">
    <location>
        <begin position="1"/>
        <end position="26"/>
    </location>
</feature>
<evidence type="ECO:0000313" key="14">
    <source>
        <dbReference type="Proteomes" id="UP000236569"/>
    </source>
</evidence>
<gene>
    <name evidence="13" type="ORF">DAERI_040202</name>
</gene>
<evidence type="ECO:0000259" key="12">
    <source>
        <dbReference type="Pfam" id="PF19310"/>
    </source>
</evidence>
<comment type="cofactor">
    <cofactor evidence="9">
        <name>Zn(2+)</name>
        <dbReference type="ChEBI" id="CHEBI:29105"/>
    </cofactor>
    <text evidence="9">Binds 1 zinc ion.</text>
</comment>
<dbReference type="Gene3D" id="1.10.1370.10">
    <property type="entry name" value="Neurolysin, domain 3"/>
    <property type="match status" value="1"/>
</dbReference>
<dbReference type="FunFam" id="3.40.390.10:FF:000009">
    <property type="entry name" value="Oligopeptidase A"/>
    <property type="match status" value="1"/>
</dbReference>
<dbReference type="GO" id="GO:0006508">
    <property type="term" value="P:proteolysis"/>
    <property type="evidence" value="ECO:0007669"/>
    <property type="project" value="UniProtKB-KW"/>
</dbReference>
<dbReference type="Proteomes" id="UP000236569">
    <property type="component" value="Unassembled WGS sequence"/>
</dbReference>
<accession>A0A2I9CUC2</accession>
<dbReference type="InterPro" id="IPR034005">
    <property type="entry name" value="M3A_DCP"/>
</dbReference>
<evidence type="ECO:0000256" key="1">
    <source>
        <dbReference type="ARBA" id="ARBA00006040"/>
    </source>
</evidence>
<dbReference type="Gene3D" id="3.40.390.10">
    <property type="entry name" value="Collagenase (Catalytic Domain)"/>
    <property type="match status" value="1"/>
</dbReference>
<feature type="domain" description="Peptidase M3A/M3B catalytic" evidence="11">
    <location>
        <begin position="245"/>
        <end position="697"/>
    </location>
</feature>
<evidence type="ECO:0000256" key="4">
    <source>
        <dbReference type="ARBA" id="ARBA00022801"/>
    </source>
</evidence>
<dbReference type="CDD" id="cd06456">
    <property type="entry name" value="M3A_DCP"/>
    <property type="match status" value="1"/>
</dbReference>
<dbReference type="EC" id="3.4.24.70" evidence="8"/>
<proteinExistence type="inferred from homology"/>
<reference evidence="14" key="1">
    <citation type="submission" date="2018-01" db="EMBL/GenBank/DDBJ databases">
        <title>Draft Genome Sequence of the Radioresistant Bacterium Deinococcus aerius TR0125, Isolated from the Higher Atmosphere above Japan.</title>
        <authorList>
            <person name="Satoh K."/>
            <person name="Arai H."/>
            <person name="Sanzen T."/>
            <person name="Kawaguchi Y."/>
            <person name="Hayashi H."/>
            <person name="Yokobori S."/>
            <person name="Yamagishi A."/>
            <person name="Oono Y."/>
            <person name="Narumi I."/>
        </authorList>
    </citation>
    <scope>NUCLEOTIDE SEQUENCE [LARGE SCALE GENOMIC DNA]</scope>
    <source>
        <strain evidence="14">TR0125</strain>
    </source>
</reference>
<dbReference type="InterPro" id="IPR001567">
    <property type="entry name" value="Pept_M3A_M3B_dom"/>
</dbReference>
<comment type="caution">
    <text evidence="13">The sequence shown here is derived from an EMBL/GenBank/DDBJ whole genome shotgun (WGS) entry which is preliminary data.</text>
</comment>
<evidence type="ECO:0000256" key="10">
    <source>
        <dbReference type="SAM" id="MobiDB-lite"/>
    </source>
</evidence>
<dbReference type="InterPro" id="IPR045090">
    <property type="entry name" value="Pept_M3A_M3B"/>
</dbReference>
<dbReference type="InterPro" id="IPR024079">
    <property type="entry name" value="MetalloPept_cat_dom_sf"/>
</dbReference>
<keyword evidence="4 9" id="KW-0378">Hydrolase</keyword>
<dbReference type="AlphaFoldDB" id="A0A2I9CUC2"/>
<evidence type="ECO:0000313" key="13">
    <source>
        <dbReference type="EMBL" id="GBF05442.1"/>
    </source>
</evidence>
<dbReference type="GO" id="GO:0046872">
    <property type="term" value="F:metal ion binding"/>
    <property type="evidence" value="ECO:0007669"/>
    <property type="project" value="UniProtKB-UniRule"/>
</dbReference>
<dbReference type="PANTHER" id="PTHR43660">
    <property type="entry name" value="DIPEPTIDYL CARBOXYPEPTIDASE"/>
    <property type="match status" value="1"/>
</dbReference>
<dbReference type="InterPro" id="IPR045666">
    <property type="entry name" value="OpdA_N"/>
</dbReference>
<evidence type="ECO:0000256" key="3">
    <source>
        <dbReference type="ARBA" id="ARBA00022723"/>
    </source>
</evidence>
<evidence type="ECO:0000259" key="11">
    <source>
        <dbReference type="Pfam" id="PF01432"/>
    </source>
</evidence>
<protein>
    <recommendedName>
        <fullName evidence="8">oligopeptidase A</fullName>
        <ecNumber evidence="8">3.4.24.70</ecNumber>
    </recommendedName>
</protein>
<name>A0A2I9CUC2_9DEIO</name>
<dbReference type="GO" id="GO:0005829">
    <property type="term" value="C:cytosol"/>
    <property type="evidence" value="ECO:0007669"/>
    <property type="project" value="UniProtKB-ARBA"/>
</dbReference>
<dbReference type="EMBL" id="BFAG01000004">
    <property type="protein sequence ID" value="GBF05442.1"/>
    <property type="molecule type" value="Genomic_DNA"/>
</dbReference>
<feature type="domain" description="Oligopeptidase A N-terminal" evidence="12">
    <location>
        <begin position="51"/>
        <end position="172"/>
    </location>
</feature>
<sequence>MAALSILAPMTQAPTAPHEGQHGRSENPLLNVGFRIPFDQIRPEHAEPAVDALLAQTRERLEHLARAGERDYADFMADLDRLTEQLDTVRVIVGHLDGVVTSPEWQAAKRAILPKVTEFYTQLSLHPGLWAALKGFAGTEAARALDPVRARHLKLTLDEFRREGADLPEDQKARLLEVNTRLAQVTNDFAKNVLDATAAFELIVPTERLAGVPQRVREATRLDAQAHGHAGGHRLTLHQPVVEPVLTYADDRELRRELWIAQNSVGVQPGRDNRPLVLEILRLRREQARILGFRDFADYVLEDRMAGGGERALTFERDLEARVRPFFERENAELEAFYREQAGPGAPPLEGWDVGYWAEKQRQAKYDFDEEALRPYFELNRVLAGLFEIVNRVFGITVREAQAPGWHPEVRYYDILDEGGTHVASFYTDWFPRDTKRAGAWMNAFVTGGPREQGVEPHLGLMCGNMTPPSGDTPALLSLREVETVFHEFGHLLHHALSRVPVRSLSGTRVAWDFVELPSQIMENWVTEREALDLFARHYQTGERLPDELFARLIAARNYRAANATMRQLSFGTVDLVLHVEFDPEAPDADPIRVAHEVMSRFYPYPLPGDYARIAQFGHLFSSPVGYGAGYYSYKWAEVLDADAFSRFASEGIFNRETGRSYVDTILSRGNSAEAAQLYRDFMGRDPDPEALLRRSGLVQA</sequence>
<keyword evidence="3 9" id="KW-0479">Metal-binding</keyword>
<evidence type="ECO:0000256" key="7">
    <source>
        <dbReference type="ARBA" id="ARBA00024603"/>
    </source>
</evidence>
<comment type="similarity">
    <text evidence="1 9">Belongs to the peptidase M3 family.</text>
</comment>
<comment type="catalytic activity">
    <reaction evidence="7">
        <text>Hydrolysis of oligopeptides, with broad specificity. Gly or Ala commonly occur as P1 or P1' residues, but more distant residues are also important, as is shown by the fact that Z-Gly-Pro-Gly-|-Gly-Pro-Ala is cleaved, but not Z-(Gly)(5).</text>
        <dbReference type="EC" id="3.4.24.70"/>
    </reaction>
</comment>
<dbReference type="Pfam" id="PF19310">
    <property type="entry name" value="TOP_N"/>
    <property type="match status" value="1"/>
</dbReference>
<dbReference type="SUPFAM" id="SSF55486">
    <property type="entry name" value="Metalloproteases ('zincins'), catalytic domain"/>
    <property type="match status" value="1"/>
</dbReference>
<dbReference type="PANTHER" id="PTHR43660:SF1">
    <property type="entry name" value="DIPEPTIDYL CARBOXYPEPTIDASE"/>
    <property type="match status" value="1"/>
</dbReference>
<dbReference type="GO" id="GO:0004222">
    <property type="term" value="F:metalloendopeptidase activity"/>
    <property type="evidence" value="ECO:0007669"/>
    <property type="project" value="UniProtKB-EC"/>
</dbReference>
<evidence type="ECO:0000256" key="8">
    <source>
        <dbReference type="ARBA" id="ARBA00026100"/>
    </source>
</evidence>
<keyword evidence="14" id="KW-1185">Reference proteome</keyword>
<dbReference type="Pfam" id="PF01432">
    <property type="entry name" value="Peptidase_M3"/>
    <property type="match status" value="1"/>
</dbReference>
<organism evidence="13 14">
    <name type="scientific">Deinococcus aerius</name>
    <dbReference type="NCBI Taxonomy" id="200253"/>
    <lineage>
        <taxon>Bacteria</taxon>
        <taxon>Thermotogati</taxon>
        <taxon>Deinococcota</taxon>
        <taxon>Deinococci</taxon>
        <taxon>Deinococcales</taxon>
        <taxon>Deinococcaceae</taxon>
        <taxon>Deinococcus</taxon>
    </lineage>
</organism>
<evidence type="ECO:0000256" key="5">
    <source>
        <dbReference type="ARBA" id="ARBA00022833"/>
    </source>
</evidence>
<evidence type="ECO:0000256" key="2">
    <source>
        <dbReference type="ARBA" id="ARBA00022670"/>
    </source>
</evidence>
<keyword evidence="2 9" id="KW-0645">Protease</keyword>
<evidence type="ECO:0000256" key="9">
    <source>
        <dbReference type="RuleBase" id="RU003435"/>
    </source>
</evidence>